<proteinExistence type="predicted"/>
<dbReference type="EMBL" id="MHPP01000015">
    <property type="protein sequence ID" value="OGZ84535.1"/>
    <property type="molecule type" value="Genomic_DNA"/>
</dbReference>
<dbReference type="Gene3D" id="3.30.70.2650">
    <property type="match status" value="1"/>
</dbReference>
<comment type="caution">
    <text evidence="2">The sequence shown here is derived from an EMBL/GenBank/DDBJ whole genome shotgun (WGS) entry which is preliminary data.</text>
</comment>
<dbReference type="STRING" id="1802229.A2401_01885"/>
<protein>
    <recommendedName>
        <fullName evidence="1">Transcriptional repressor PaaX-like central Cas2-like domain-containing protein</fullName>
    </recommendedName>
</protein>
<reference evidence="2 3" key="1">
    <citation type="journal article" date="2016" name="Nat. Commun.">
        <title>Thousands of microbial genomes shed light on interconnected biogeochemical processes in an aquifer system.</title>
        <authorList>
            <person name="Anantharaman K."/>
            <person name="Brown C.T."/>
            <person name="Hug L.A."/>
            <person name="Sharon I."/>
            <person name="Castelle C.J."/>
            <person name="Probst A.J."/>
            <person name="Thomas B.C."/>
            <person name="Singh A."/>
            <person name="Wilkins M.J."/>
            <person name="Karaoz U."/>
            <person name="Brodie E.L."/>
            <person name="Williams K.H."/>
            <person name="Hubbard S.S."/>
            <person name="Banfield J.F."/>
        </authorList>
    </citation>
    <scope>NUCLEOTIDE SEQUENCE [LARGE SCALE GENOMIC DNA]</scope>
</reference>
<name>A0A1G2JBN9_9BACT</name>
<evidence type="ECO:0000313" key="2">
    <source>
        <dbReference type="EMBL" id="OGZ84535.1"/>
    </source>
</evidence>
<dbReference type="Pfam" id="PF20803">
    <property type="entry name" value="PaaX_M"/>
    <property type="match status" value="1"/>
</dbReference>
<dbReference type="PANTHER" id="PTHR30319">
    <property type="entry name" value="PHENYLACETIC ACID REGULATOR-RELATED TRANSCRIPTIONAL REPRESSOR"/>
    <property type="match status" value="1"/>
</dbReference>
<dbReference type="AlphaFoldDB" id="A0A1G2JBN9"/>
<evidence type="ECO:0000313" key="3">
    <source>
        <dbReference type="Proteomes" id="UP000177751"/>
    </source>
</evidence>
<sequence>MGKILEEILWSIYYQTDHKHIGAHNDARFFILNDILKDLHNFSAEQLRSAVVDLNKQKLIEKKNYEKSVLVSLTERGMLRAINFGFRRLNDKCSAEHKKEKWDGKWRMVAFDIPDSCVKGRKALRYRLKMGGFYEFQKSLFIYPYDCRREIDAFIKLFKLEKYVRFGLMDYIDNQDMLKFHFKFNQK</sequence>
<evidence type="ECO:0000259" key="1">
    <source>
        <dbReference type="Pfam" id="PF20803"/>
    </source>
</evidence>
<gene>
    <name evidence="2" type="ORF">A2401_01885</name>
</gene>
<dbReference type="Proteomes" id="UP000177751">
    <property type="component" value="Unassembled WGS sequence"/>
</dbReference>
<dbReference type="InterPro" id="IPR048846">
    <property type="entry name" value="PaaX-like_central"/>
</dbReference>
<accession>A0A1G2JBN9</accession>
<organism evidence="2 3">
    <name type="scientific">Candidatus Staskawiczbacteria bacterium RIFOXYC1_FULL_38_18</name>
    <dbReference type="NCBI Taxonomy" id="1802229"/>
    <lineage>
        <taxon>Bacteria</taxon>
        <taxon>Candidatus Staskawicziibacteriota</taxon>
    </lineage>
</organism>
<dbReference type="GO" id="GO:0006351">
    <property type="term" value="P:DNA-templated transcription"/>
    <property type="evidence" value="ECO:0007669"/>
    <property type="project" value="TreeGrafter"/>
</dbReference>
<feature type="domain" description="Transcriptional repressor PaaX-like central Cas2-like" evidence="1">
    <location>
        <begin position="100"/>
        <end position="173"/>
    </location>
</feature>
<dbReference type="PANTHER" id="PTHR30319:SF1">
    <property type="entry name" value="TRANSCRIPTIONAL REPRESSOR PAAX"/>
    <property type="match status" value="1"/>
</dbReference>